<reference evidence="1 2" key="1">
    <citation type="submission" date="2018-11" db="EMBL/GenBank/DDBJ databases">
        <title>Genomic Encyclopedia of Type Strains, Phase IV (KMG-IV): sequencing the most valuable type-strain genomes for metagenomic binning, comparative biology and taxonomic classification.</title>
        <authorList>
            <person name="Goeker M."/>
        </authorList>
    </citation>
    <scope>NUCLEOTIDE SEQUENCE [LARGE SCALE GENOMIC DNA]</scope>
    <source>
        <strain evidence="1 2">DSM 27238</strain>
    </source>
</reference>
<comment type="caution">
    <text evidence="1">The sequence shown here is derived from an EMBL/GenBank/DDBJ whole genome shotgun (WGS) entry which is preliminary data.</text>
</comment>
<dbReference type="EMBL" id="RKQP01000001">
    <property type="protein sequence ID" value="RPE85660.1"/>
    <property type="molecule type" value="Genomic_DNA"/>
</dbReference>
<accession>A0A3N4WIA0</accession>
<keyword evidence="2" id="KW-1185">Reference proteome</keyword>
<proteinExistence type="predicted"/>
<evidence type="ECO:0008006" key="3">
    <source>
        <dbReference type="Google" id="ProtNLM"/>
    </source>
</evidence>
<name>A0A3N4WIA0_9PAST</name>
<dbReference type="OrthoDB" id="9815372at2"/>
<dbReference type="InterPro" id="IPR003615">
    <property type="entry name" value="HNH_nuc"/>
</dbReference>
<protein>
    <recommendedName>
        <fullName evidence="3">HNH endonuclease</fullName>
    </recommendedName>
</protein>
<evidence type="ECO:0000313" key="1">
    <source>
        <dbReference type="EMBL" id="RPE85660.1"/>
    </source>
</evidence>
<dbReference type="AlphaFoldDB" id="A0A3N4WIA0"/>
<sequence length="281" mass="33035">MKLTVDFSQLFMNVRKMGATSIVEIDLRKGEKLTTEFNTDITTSKGKEITLEELEITEGIFSYQDKQVLLFIPDHSFKYELAITDITQRNKFHLTDCSTLENMRNKGRFARYHITTNNSGYFEIHNNSGITEEVELQVCKNCLIKLNYKNYSNNKTKVFNEFNLEECFAYFRPYFRELPIYKNQDKPGYTSNWKQISENYRYSKNYCCESCNVNLSAYKHLLHTHHKDGNKQNNERGNLKAVCIECHSKEPDHQHLIIKLSDLTILSRLRKEQGVSIETDF</sequence>
<dbReference type="Proteomes" id="UP000281691">
    <property type="component" value="Unassembled WGS sequence"/>
</dbReference>
<evidence type="ECO:0000313" key="2">
    <source>
        <dbReference type="Proteomes" id="UP000281691"/>
    </source>
</evidence>
<dbReference type="RefSeq" id="WP_124210247.1">
    <property type="nucleotide sequence ID" value="NZ_CP016615.1"/>
</dbReference>
<gene>
    <name evidence="1" type="ORF">EDC46_0038</name>
</gene>
<organism evidence="1 2">
    <name type="scientific">Vespertiliibacter pulmonis</name>
    <dbReference type="NCBI Taxonomy" id="1443036"/>
    <lineage>
        <taxon>Bacteria</taxon>
        <taxon>Pseudomonadati</taxon>
        <taxon>Pseudomonadota</taxon>
        <taxon>Gammaproteobacteria</taxon>
        <taxon>Pasteurellales</taxon>
        <taxon>Pasteurellaceae</taxon>
        <taxon>Vespertiliibacter</taxon>
    </lineage>
</organism>
<dbReference type="CDD" id="cd00085">
    <property type="entry name" value="HNHc"/>
    <property type="match status" value="1"/>
</dbReference>